<keyword evidence="8" id="KW-1185">Reference proteome</keyword>
<feature type="region of interest" description="Disordered" evidence="5">
    <location>
        <begin position="456"/>
        <end position="485"/>
    </location>
</feature>
<evidence type="ECO:0000256" key="5">
    <source>
        <dbReference type="SAM" id="MobiDB-lite"/>
    </source>
</evidence>
<dbReference type="EMBL" id="CAKKNE010000006">
    <property type="protein sequence ID" value="CAH0379160.1"/>
    <property type="molecule type" value="Genomic_DNA"/>
</dbReference>
<dbReference type="Pfam" id="PF00447">
    <property type="entry name" value="HSF_DNA-bind"/>
    <property type="match status" value="1"/>
</dbReference>
<feature type="compositionally biased region" description="Basic and acidic residues" evidence="5">
    <location>
        <begin position="393"/>
        <end position="404"/>
    </location>
</feature>
<feature type="compositionally biased region" description="Low complexity" evidence="5">
    <location>
        <begin position="193"/>
        <end position="204"/>
    </location>
</feature>
<feature type="domain" description="HSF-type DNA-binding" evidence="6">
    <location>
        <begin position="227"/>
        <end position="327"/>
    </location>
</feature>
<feature type="compositionally biased region" description="Acidic residues" evidence="5">
    <location>
        <begin position="171"/>
        <end position="192"/>
    </location>
</feature>
<feature type="compositionally biased region" description="Low complexity" evidence="5">
    <location>
        <begin position="20"/>
        <end position="31"/>
    </location>
</feature>
<sequence>MAEDNIPPTPPGFRPPPPWAFGGAPAQNYYAPPAPPAENGELQRLRAENASLRQQQQSGDDVESRLRGEYQDVIAQSMSRIKKLRTQIKEMRGERDAAVAECDALRKRNAALETAAAATKKKPAARKPKAKPPPPPPTPIIADAPPPASTRRAGGVRVAAAAPRRPPPELALDDGLDDDMDDVLASSSDDDAAAPAPRRAAAESGDSDDDGASDARCSGAAPSSPTTVAQFTATLYEILGEDKSEVHCHWSEDGERVVFLDSDAFARDVCPRYFRHSKWTSFSRMLNMYEFRKISTSPRNARSTRHEFAHEFFTRDRKDLLNRVQRKRRASPSRKEPMSQQSSDEDDFDAKFPARKGAKPPPRRRRAVAESDDDEESADAGGAERPPPRKRPKPDAAKPEREDAQAVVKKRLGLKGAADVADAHAYCRAVLAEDAAPEAALAKLALGAAFRDRRFAPVEKKQRDHQRRRHAKQGQATETPKQEARRVAAETRAAFSTWTGARLLIELLAWARGVDDGGRKAASCLLGLCRIDLHALASTNIFELLAKAVLSWEAFRFALDEAQRAELDAAEAFWAAKAPAEASDVAVGACGALFFSATSPRDARRLSCELLRRGVDRAAIIEQGWPAPQEVSEDREWAAARGDGKDVPRLLEKALDDGDLQKVAALDPSQLVEMCRDKIRDVPDMIARRAACMKAAPAFQLINLDRSPDRLERLRKLALLHGLNVQRVQAVDGASDFIPECDVCRSWSKEARDINTRYDSQREKRTKGPPPELSPSERAIAASHIKLWRACSGDSMTFILEDDVVFEADCASTIKDLVAKVPIQSASLLLLGYFHREEKDLSLADETALLDFKLPQYFWGAHAYGLTAPAAKVLLKRLPVDCPIDDFIAQAVREGVLHCYAARAKVAKQRTQDVSLVVHSGRANPNVTHNRSKKISYDHCESLGERVC</sequence>
<reference evidence="7" key="1">
    <citation type="submission" date="2021-11" db="EMBL/GenBank/DDBJ databases">
        <authorList>
            <consortium name="Genoscope - CEA"/>
            <person name="William W."/>
        </authorList>
    </citation>
    <scope>NUCLEOTIDE SEQUENCE</scope>
</reference>
<dbReference type="PANTHER" id="PTHR10015:SF427">
    <property type="entry name" value="HEAT SHOCK FACTOR PROTEIN"/>
    <property type="match status" value="1"/>
</dbReference>
<feature type="compositionally biased region" description="Basic residues" evidence="5">
    <location>
        <begin position="353"/>
        <end position="366"/>
    </location>
</feature>
<feature type="compositionally biased region" description="Pro residues" evidence="5">
    <location>
        <begin position="131"/>
        <end position="148"/>
    </location>
</feature>
<feature type="compositionally biased region" description="Basic residues" evidence="5">
    <location>
        <begin position="463"/>
        <end position="472"/>
    </location>
</feature>
<feature type="region of interest" description="Disordered" evidence="5">
    <location>
        <begin position="755"/>
        <end position="775"/>
    </location>
</feature>
<evidence type="ECO:0000313" key="7">
    <source>
        <dbReference type="EMBL" id="CAH0379160.1"/>
    </source>
</evidence>
<organism evidence="7 8">
    <name type="scientific">Pelagomonas calceolata</name>
    <dbReference type="NCBI Taxonomy" id="35677"/>
    <lineage>
        <taxon>Eukaryota</taxon>
        <taxon>Sar</taxon>
        <taxon>Stramenopiles</taxon>
        <taxon>Ochrophyta</taxon>
        <taxon>Pelagophyceae</taxon>
        <taxon>Pelagomonadales</taxon>
        <taxon>Pelagomonadaceae</taxon>
        <taxon>Pelagomonas</taxon>
    </lineage>
</organism>
<dbReference type="InterPro" id="IPR002654">
    <property type="entry name" value="Glyco_trans_25"/>
</dbReference>
<protein>
    <recommendedName>
        <fullName evidence="6">HSF-type DNA-binding domain-containing protein</fullName>
    </recommendedName>
</protein>
<comment type="similarity">
    <text evidence="4">Belongs to the HSF family.</text>
</comment>
<dbReference type="Pfam" id="PF01755">
    <property type="entry name" value="Glyco_transf_25"/>
    <property type="match status" value="1"/>
</dbReference>
<gene>
    <name evidence="7" type="ORF">PECAL_6P07630</name>
</gene>
<feature type="compositionally biased region" description="Pro residues" evidence="5">
    <location>
        <begin position="7"/>
        <end position="19"/>
    </location>
</feature>
<evidence type="ECO:0000313" key="8">
    <source>
        <dbReference type="Proteomes" id="UP000789595"/>
    </source>
</evidence>
<proteinExistence type="inferred from homology"/>
<dbReference type="PRINTS" id="PR00056">
    <property type="entry name" value="HSFDOMAIN"/>
</dbReference>
<dbReference type="SMART" id="SM00415">
    <property type="entry name" value="HSF"/>
    <property type="match status" value="1"/>
</dbReference>
<feature type="region of interest" description="Disordered" evidence="5">
    <location>
        <begin position="323"/>
        <end position="405"/>
    </location>
</feature>
<dbReference type="InterPro" id="IPR000232">
    <property type="entry name" value="HSF_DNA-bd"/>
</dbReference>
<dbReference type="Gene3D" id="1.10.10.10">
    <property type="entry name" value="Winged helix-like DNA-binding domain superfamily/Winged helix DNA-binding domain"/>
    <property type="match status" value="1"/>
</dbReference>
<evidence type="ECO:0000256" key="3">
    <source>
        <dbReference type="ARBA" id="ARBA00023242"/>
    </source>
</evidence>
<evidence type="ECO:0000256" key="2">
    <source>
        <dbReference type="ARBA" id="ARBA00023125"/>
    </source>
</evidence>
<dbReference type="GO" id="GO:0005634">
    <property type="term" value="C:nucleus"/>
    <property type="evidence" value="ECO:0007669"/>
    <property type="project" value="UniProtKB-SubCell"/>
</dbReference>
<dbReference type="OrthoDB" id="433738at2759"/>
<dbReference type="CDD" id="cd06532">
    <property type="entry name" value="Glyco_transf_25"/>
    <property type="match status" value="1"/>
</dbReference>
<evidence type="ECO:0000256" key="4">
    <source>
        <dbReference type="RuleBase" id="RU004020"/>
    </source>
</evidence>
<accession>A0A8J2SZN5</accession>
<dbReference type="PANTHER" id="PTHR10015">
    <property type="entry name" value="HEAT SHOCK TRANSCRIPTION FACTOR"/>
    <property type="match status" value="1"/>
</dbReference>
<dbReference type="InterPro" id="IPR036388">
    <property type="entry name" value="WH-like_DNA-bd_sf"/>
</dbReference>
<comment type="caution">
    <text evidence="7">The sequence shown here is derived from an EMBL/GenBank/DDBJ whole genome shotgun (WGS) entry which is preliminary data.</text>
</comment>
<dbReference type="Proteomes" id="UP000789595">
    <property type="component" value="Unassembled WGS sequence"/>
</dbReference>
<keyword evidence="3" id="KW-0539">Nucleus</keyword>
<feature type="region of interest" description="Disordered" evidence="5">
    <location>
        <begin position="1"/>
        <end position="40"/>
    </location>
</feature>
<feature type="compositionally biased region" description="Low complexity" evidence="5">
    <location>
        <begin position="151"/>
        <end position="163"/>
    </location>
</feature>
<comment type="subcellular location">
    <subcellularLocation>
        <location evidence="1">Nucleus</location>
    </subcellularLocation>
</comment>
<name>A0A8J2SZN5_9STRA</name>
<dbReference type="GO" id="GO:0043565">
    <property type="term" value="F:sequence-specific DNA binding"/>
    <property type="evidence" value="ECO:0007669"/>
    <property type="project" value="InterPro"/>
</dbReference>
<evidence type="ECO:0000256" key="1">
    <source>
        <dbReference type="ARBA" id="ARBA00004123"/>
    </source>
</evidence>
<keyword evidence="2" id="KW-0238">DNA-binding</keyword>
<feature type="region of interest" description="Disordered" evidence="5">
    <location>
        <begin position="112"/>
        <end position="226"/>
    </location>
</feature>
<dbReference type="SUPFAM" id="SSF46785">
    <property type="entry name" value="Winged helix' DNA-binding domain"/>
    <property type="match status" value="1"/>
</dbReference>
<feature type="compositionally biased region" description="Basic residues" evidence="5">
    <location>
        <begin position="119"/>
        <end position="130"/>
    </location>
</feature>
<dbReference type="InterPro" id="IPR036390">
    <property type="entry name" value="WH_DNA-bd_sf"/>
</dbReference>
<dbReference type="GO" id="GO:0003700">
    <property type="term" value="F:DNA-binding transcription factor activity"/>
    <property type="evidence" value="ECO:0007669"/>
    <property type="project" value="InterPro"/>
</dbReference>
<dbReference type="AlphaFoldDB" id="A0A8J2SZN5"/>
<evidence type="ECO:0000259" key="6">
    <source>
        <dbReference type="SMART" id="SM00415"/>
    </source>
</evidence>